<dbReference type="PANTHER" id="PTHR22946">
    <property type="entry name" value="DIENELACTONE HYDROLASE DOMAIN-CONTAINING PROTEIN-RELATED"/>
    <property type="match status" value="1"/>
</dbReference>
<gene>
    <name evidence="2" type="ORF">AVDCRST_MAG93-1629</name>
</gene>
<name>A0A6J4IEX4_9CHLR</name>
<keyword evidence="2" id="KW-0456">Lyase</keyword>
<dbReference type="InterPro" id="IPR002925">
    <property type="entry name" value="Dienelactn_hydro"/>
</dbReference>
<reference evidence="2" key="1">
    <citation type="submission" date="2020-02" db="EMBL/GenBank/DDBJ databases">
        <authorList>
            <person name="Meier V. D."/>
        </authorList>
    </citation>
    <scope>NUCLEOTIDE SEQUENCE</scope>
    <source>
        <strain evidence="2">AVDCRST_MAG93</strain>
    </source>
</reference>
<dbReference type="EMBL" id="CADCTR010000552">
    <property type="protein sequence ID" value="CAA9248268.1"/>
    <property type="molecule type" value="Genomic_DNA"/>
</dbReference>
<feature type="domain" description="Dienelactone hydrolase" evidence="1">
    <location>
        <begin position="128"/>
        <end position="266"/>
    </location>
</feature>
<proteinExistence type="predicted"/>
<evidence type="ECO:0000259" key="1">
    <source>
        <dbReference type="Pfam" id="PF01738"/>
    </source>
</evidence>
<dbReference type="EC" id="4.2.1.10" evidence="2"/>
<dbReference type="GO" id="GO:0003855">
    <property type="term" value="F:3-dehydroquinate dehydratase activity"/>
    <property type="evidence" value="ECO:0007669"/>
    <property type="project" value="UniProtKB-EC"/>
</dbReference>
<feature type="non-terminal residue" evidence="2">
    <location>
        <position position="1"/>
    </location>
</feature>
<dbReference type="PANTHER" id="PTHR22946:SF0">
    <property type="entry name" value="DIENELACTONE HYDROLASE DOMAIN-CONTAINING PROTEIN"/>
    <property type="match status" value="1"/>
</dbReference>
<dbReference type="SUPFAM" id="SSF53474">
    <property type="entry name" value="alpha/beta-Hydrolases"/>
    <property type="match status" value="1"/>
</dbReference>
<evidence type="ECO:0000313" key="2">
    <source>
        <dbReference type="EMBL" id="CAA9248268.1"/>
    </source>
</evidence>
<accession>A0A6J4IEX4</accession>
<protein>
    <submittedName>
        <fullName evidence="2">3-dehydroquinate dehydratase( )</fullName>
        <ecNumber evidence="2">4.2.1.10</ecNumber>
    </submittedName>
</protein>
<dbReference type="InterPro" id="IPR050261">
    <property type="entry name" value="FrsA_esterase"/>
</dbReference>
<organism evidence="2">
    <name type="scientific">uncultured Chloroflexia bacterium</name>
    <dbReference type="NCBI Taxonomy" id="1672391"/>
    <lineage>
        <taxon>Bacteria</taxon>
        <taxon>Bacillati</taxon>
        <taxon>Chloroflexota</taxon>
        <taxon>Chloroflexia</taxon>
        <taxon>environmental samples</taxon>
    </lineage>
</organism>
<dbReference type="GO" id="GO:0016787">
    <property type="term" value="F:hydrolase activity"/>
    <property type="evidence" value="ECO:0007669"/>
    <property type="project" value="InterPro"/>
</dbReference>
<dbReference type="AlphaFoldDB" id="A0A6J4IEX4"/>
<dbReference type="Gene3D" id="3.40.50.1820">
    <property type="entry name" value="alpha/beta hydrolase"/>
    <property type="match status" value="1"/>
</dbReference>
<dbReference type="InterPro" id="IPR029058">
    <property type="entry name" value="AB_hydrolase_fold"/>
</dbReference>
<sequence length="324" mass="35445">TLSLHPYRGFELAPLLEGHLKPPIWIRALALSESANFFLFGTSVRQFRIMGDFGTGFRANSTSARWAKSAESLKVVSRGETNRMNLRIVTTLLVVLILSTVHAQRQQEVKIEAADGVKVFGTLYLAQKELPIILLFHQADANRGEYQDVAPGLVELGFNALAIDQRSGGTLFDRRNKTVARLRGTTGYTYDDALLDLEAAVAWAEREGYKTVIVWGSSYSAALVFLLAADHPVVAGVLSFSPGEYLTDTHEVTVAASKVTVPVFITSSRFEAEDAKAILDAVASEDKVQFTPEGFGAHGSSALSSGDEAEYWQAVRAFLARWKD</sequence>
<dbReference type="Pfam" id="PF01738">
    <property type="entry name" value="DLH"/>
    <property type="match status" value="1"/>
</dbReference>